<keyword evidence="2" id="KW-1185">Reference proteome</keyword>
<evidence type="ECO:0000313" key="2">
    <source>
        <dbReference type="Proteomes" id="UP000078200"/>
    </source>
</evidence>
<accession>A0A1A9UPE3</accession>
<dbReference type="VEuPathDB" id="VectorBase:GAUT011164"/>
<dbReference type="AlphaFoldDB" id="A0A1A9UPE3"/>
<sequence>MIDSVSSVILDQVRKFSGYVSYLHSLISWTLGVLSSYRRLSLCLLQIADDESDLLRGNLRAVGLSEINFSLFLPKCFQTTLVTLELAQVNVKLFITHRYVTDSGIRLPLPFKRKRTQLKSAEGKLFHALMIEIQSRNFQAFTHFVENEIQDMYNFNIYETINDFNEMDTNNEPKE</sequence>
<evidence type="ECO:0000313" key="1">
    <source>
        <dbReference type="EnsemblMetazoa" id="GAUT011164-PA"/>
    </source>
</evidence>
<organism evidence="1 2">
    <name type="scientific">Glossina austeni</name>
    <name type="common">Savannah tsetse fly</name>
    <dbReference type="NCBI Taxonomy" id="7395"/>
    <lineage>
        <taxon>Eukaryota</taxon>
        <taxon>Metazoa</taxon>
        <taxon>Ecdysozoa</taxon>
        <taxon>Arthropoda</taxon>
        <taxon>Hexapoda</taxon>
        <taxon>Insecta</taxon>
        <taxon>Pterygota</taxon>
        <taxon>Neoptera</taxon>
        <taxon>Endopterygota</taxon>
        <taxon>Diptera</taxon>
        <taxon>Brachycera</taxon>
        <taxon>Muscomorpha</taxon>
        <taxon>Hippoboscoidea</taxon>
        <taxon>Glossinidae</taxon>
        <taxon>Glossina</taxon>
    </lineage>
</organism>
<name>A0A1A9UPE3_GLOAU</name>
<protein>
    <submittedName>
        <fullName evidence="1">Uncharacterized protein</fullName>
    </submittedName>
</protein>
<dbReference type="Proteomes" id="UP000078200">
    <property type="component" value="Unassembled WGS sequence"/>
</dbReference>
<dbReference type="EnsemblMetazoa" id="GAUT011164-RA">
    <property type="protein sequence ID" value="GAUT011164-PA"/>
    <property type="gene ID" value="GAUT011164"/>
</dbReference>
<proteinExistence type="predicted"/>
<reference evidence="1" key="1">
    <citation type="submission" date="2020-05" db="UniProtKB">
        <authorList>
            <consortium name="EnsemblMetazoa"/>
        </authorList>
    </citation>
    <scope>IDENTIFICATION</scope>
    <source>
        <strain evidence="1">TTRI</strain>
    </source>
</reference>